<dbReference type="Proteomes" id="UP001595733">
    <property type="component" value="Unassembled WGS sequence"/>
</dbReference>
<dbReference type="RefSeq" id="WP_378142058.1">
    <property type="nucleotide sequence ID" value="NZ_JBHSEF010000023.1"/>
</dbReference>
<comment type="caution">
    <text evidence="1">The sequence shown here is derived from an EMBL/GenBank/DDBJ whole genome shotgun (WGS) entry which is preliminary data.</text>
</comment>
<keyword evidence="2" id="KW-1185">Reference proteome</keyword>
<evidence type="ECO:0000313" key="2">
    <source>
        <dbReference type="Proteomes" id="UP001595733"/>
    </source>
</evidence>
<proteinExistence type="predicted"/>
<reference evidence="2" key="1">
    <citation type="journal article" date="2019" name="Int. J. Syst. Evol. Microbiol.">
        <title>The Global Catalogue of Microorganisms (GCM) 10K type strain sequencing project: providing services to taxonomists for standard genome sequencing and annotation.</title>
        <authorList>
            <consortium name="The Broad Institute Genomics Platform"/>
            <consortium name="The Broad Institute Genome Sequencing Center for Infectious Disease"/>
            <person name="Wu L."/>
            <person name="Ma J."/>
        </authorList>
    </citation>
    <scope>NUCLEOTIDE SEQUENCE [LARGE SCALE GENOMIC DNA]</scope>
    <source>
        <strain evidence="2">CCUG 50353</strain>
    </source>
</reference>
<evidence type="ECO:0000313" key="1">
    <source>
        <dbReference type="EMBL" id="MFC4355555.1"/>
    </source>
</evidence>
<sequence length="149" mass="17622">MSATQMIQYVKDGLNDFGFRYYHLFQGFRPFPYEEYLLHEDRATRKYAFIAFCLYLGGGWVHSTVPFEEKRLEEFTTRFVSRHEAFREEFPVIYQEVLFLLGRFYVELSPQLTKTTKSEIERLPIESVKEATPVRKLCSAFGVPTSDTF</sequence>
<organism evidence="1 2">
    <name type="scientific">Chryseomicrobium palamuruense</name>
    <dbReference type="NCBI Taxonomy" id="682973"/>
    <lineage>
        <taxon>Bacteria</taxon>
        <taxon>Bacillati</taxon>
        <taxon>Bacillota</taxon>
        <taxon>Bacilli</taxon>
        <taxon>Bacillales</taxon>
        <taxon>Caryophanaceae</taxon>
        <taxon>Chryseomicrobium</taxon>
    </lineage>
</organism>
<dbReference type="EMBL" id="JBHSEF010000023">
    <property type="protein sequence ID" value="MFC4355555.1"/>
    <property type="molecule type" value="Genomic_DNA"/>
</dbReference>
<protein>
    <submittedName>
        <fullName evidence="1">Uncharacterized protein</fullName>
    </submittedName>
</protein>
<accession>A0ABV8UYP5</accession>
<gene>
    <name evidence="1" type="ORF">ACFO0S_10875</name>
</gene>
<name>A0ABV8UYP5_9BACL</name>